<protein>
    <recommendedName>
        <fullName evidence="4">Glycosyltransferase RgtA/B/C/D-like domain-containing protein</fullName>
    </recommendedName>
</protein>
<feature type="transmembrane region" description="Helical" evidence="1">
    <location>
        <begin position="6"/>
        <end position="23"/>
    </location>
</feature>
<evidence type="ECO:0000256" key="1">
    <source>
        <dbReference type="SAM" id="Phobius"/>
    </source>
</evidence>
<sequence length="442" mass="50919">MEFKDLLLTPVYLIIIYGLAYWLRPKLTNKFTRKYFIPALTVKLIGAIGLGLIYQFYYGGGDTFNYFHHIKIMFAAFQESPYLWLKLMLSSGQFDNEIYKYSVRMEWYRSPTEFIVIKFGSFFSLLCFNTYTVIGLFFAFLSFTGMWQMYRTFLKLYPTLYKEFAIAVFFLPSVFFWGSGLMKDSLTIGFLGWLFYGFYQGLIEKRNIFKSAVIILVAAYLIYSIKVYILLSFLPPALFWIFLENQRKIKNPGIRMLAKPFFIIAGLAMAYLGATRLTEGDARYDIDKIGERSKINAIYLTKQVATGSAYDIGIFDGSLSSMLTVGPQAIVVSLYRPFIWEVRNPVMLLSAIEASIFIFLTLRFFYRTGFIKTLKFIGSKPILIFCFVFSLVLAFGVGTNSGNFGTLVRYKIPLMPFYMAGLYIMQAHAKRPKKLSRLAVTA</sequence>
<evidence type="ECO:0000313" key="2">
    <source>
        <dbReference type="EMBL" id="GEO03206.1"/>
    </source>
</evidence>
<keyword evidence="3" id="KW-1185">Reference proteome</keyword>
<dbReference type="OrthoDB" id="3862418at2"/>
<dbReference type="AlphaFoldDB" id="A0A512AU14"/>
<evidence type="ECO:0008006" key="4">
    <source>
        <dbReference type="Google" id="ProtNLM"/>
    </source>
</evidence>
<accession>A0A512AU14</accession>
<dbReference type="Proteomes" id="UP000321532">
    <property type="component" value="Unassembled WGS sequence"/>
</dbReference>
<comment type="caution">
    <text evidence="2">The sequence shown here is derived from an EMBL/GenBank/DDBJ whole genome shotgun (WGS) entry which is preliminary data.</text>
</comment>
<dbReference type="RefSeq" id="WP_146895278.1">
    <property type="nucleotide sequence ID" value="NZ_BJYS01000004.1"/>
</dbReference>
<feature type="transmembrane region" description="Helical" evidence="1">
    <location>
        <begin position="346"/>
        <end position="366"/>
    </location>
</feature>
<name>A0A512AU14_9BACT</name>
<keyword evidence="1" id="KW-1133">Transmembrane helix</keyword>
<feature type="transmembrane region" description="Helical" evidence="1">
    <location>
        <begin position="185"/>
        <end position="202"/>
    </location>
</feature>
<feature type="transmembrane region" description="Helical" evidence="1">
    <location>
        <begin position="160"/>
        <end position="178"/>
    </location>
</feature>
<feature type="transmembrane region" description="Helical" evidence="1">
    <location>
        <begin position="410"/>
        <end position="429"/>
    </location>
</feature>
<feature type="transmembrane region" description="Helical" evidence="1">
    <location>
        <begin position="35"/>
        <end position="54"/>
    </location>
</feature>
<dbReference type="EMBL" id="BJYS01000004">
    <property type="protein sequence ID" value="GEO03206.1"/>
    <property type="molecule type" value="Genomic_DNA"/>
</dbReference>
<feature type="transmembrane region" description="Helical" evidence="1">
    <location>
        <begin position="254"/>
        <end position="274"/>
    </location>
</feature>
<feature type="transmembrane region" description="Helical" evidence="1">
    <location>
        <begin position="378"/>
        <end position="398"/>
    </location>
</feature>
<organism evidence="2 3">
    <name type="scientific">Adhaeribacter aerolatus</name>
    <dbReference type="NCBI Taxonomy" id="670289"/>
    <lineage>
        <taxon>Bacteria</taxon>
        <taxon>Pseudomonadati</taxon>
        <taxon>Bacteroidota</taxon>
        <taxon>Cytophagia</taxon>
        <taxon>Cytophagales</taxon>
        <taxon>Hymenobacteraceae</taxon>
        <taxon>Adhaeribacter</taxon>
    </lineage>
</organism>
<keyword evidence="1" id="KW-0472">Membrane</keyword>
<keyword evidence="1" id="KW-0812">Transmembrane</keyword>
<evidence type="ECO:0000313" key="3">
    <source>
        <dbReference type="Proteomes" id="UP000321532"/>
    </source>
</evidence>
<reference evidence="2 3" key="1">
    <citation type="submission" date="2019-07" db="EMBL/GenBank/DDBJ databases">
        <title>Whole genome shotgun sequence of Adhaeribacter aerolatus NBRC 106133.</title>
        <authorList>
            <person name="Hosoyama A."/>
            <person name="Uohara A."/>
            <person name="Ohji S."/>
            <person name="Ichikawa N."/>
        </authorList>
    </citation>
    <scope>NUCLEOTIDE SEQUENCE [LARGE SCALE GENOMIC DNA]</scope>
    <source>
        <strain evidence="2 3">NBRC 106133</strain>
    </source>
</reference>
<feature type="transmembrane region" description="Helical" evidence="1">
    <location>
        <begin position="114"/>
        <end position="140"/>
    </location>
</feature>
<gene>
    <name evidence="2" type="ORF">AAE02nite_08700</name>
</gene>
<feature type="transmembrane region" description="Helical" evidence="1">
    <location>
        <begin position="214"/>
        <end position="242"/>
    </location>
</feature>
<proteinExistence type="predicted"/>